<feature type="binding site" evidence="3">
    <location>
        <position position="69"/>
    </location>
    <ligand>
        <name>Cu cation</name>
        <dbReference type="ChEBI" id="CHEBI:23378"/>
    </ligand>
</feature>
<dbReference type="PANTHER" id="PTHR12151:SF25">
    <property type="entry name" value="LINALOOL DEHYDRATASE_ISOMERASE DOMAIN-CONTAINING PROTEIN"/>
    <property type="match status" value="1"/>
</dbReference>
<accession>A0A1G7TG73</accession>
<dbReference type="InterPro" id="IPR036249">
    <property type="entry name" value="Thioredoxin-like_sf"/>
</dbReference>
<dbReference type="PROSITE" id="PS51257">
    <property type="entry name" value="PROKAR_LIPOPROTEIN"/>
    <property type="match status" value="1"/>
</dbReference>
<evidence type="ECO:0000256" key="2">
    <source>
        <dbReference type="ARBA" id="ARBA00023008"/>
    </source>
</evidence>
<keyword evidence="2 3" id="KW-0186">Copper</keyword>
<keyword evidence="7" id="KW-1185">Reference proteome</keyword>
<name>A0A1G7TG73_9GAMM</name>
<organism evidence="6 7">
    <name type="scientific">Onishia taeanensis</name>
    <dbReference type="NCBI Taxonomy" id="284577"/>
    <lineage>
        <taxon>Bacteria</taxon>
        <taxon>Pseudomonadati</taxon>
        <taxon>Pseudomonadota</taxon>
        <taxon>Gammaproteobacteria</taxon>
        <taxon>Oceanospirillales</taxon>
        <taxon>Halomonadaceae</taxon>
        <taxon>Onishia</taxon>
    </lineage>
</organism>
<dbReference type="STRING" id="284577.SAMN05216571_11067"/>
<dbReference type="Gene3D" id="3.40.30.10">
    <property type="entry name" value="Glutaredoxin"/>
    <property type="match status" value="1"/>
</dbReference>
<dbReference type="PANTHER" id="PTHR12151">
    <property type="entry name" value="ELECTRON TRANSPORT PROTIN SCO1/SENC FAMILY MEMBER"/>
    <property type="match status" value="1"/>
</dbReference>
<dbReference type="GO" id="GO:0046872">
    <property type="term" value="F:metal ion binding"/>
    <property type="evidence" value="ECO:0007669"/>
    <property type="project" value="UniProtKB-KW"/>
</dbReference>
<evidence type="ECO:0000313" key="6">
    <source>
        <dbReference type="EMBL" id="SDG34346.1"/>
    </source>
</evidence>
<evidence type="ECO:0000256" key="3">
    <source>
        <dbReference type="PIRSR" id="PIRSR603782-1"/>
    </source>
</evidence>
<dbReference type="CDD" id="cd02968">
    <property type="entry name" value="SCO"/>
    <property type="match status" value="1"/>
</dbReference>
<dbReference type="SUPFAM" id="SSF52833">
    <property type="entry name" value="Thioredoxin-like"/>
    <property type="match status" value="1"/>
</dbReference>
<dbReference type="OrthoDB" id="9790194at2"/>
<evidence type="ECO:0000256" key="1">
    <source>
        <dbReference type="ARBA" id="ARBA00010996"/>
    </source>
</evidence>
<feature type="binding site" evidence="3">
    <location>
        <position position="65"/>
    </location>
    <ligand>
        <name>Cu cation</name>
        <dbReference type="ChEBI" id="CHEBI:23378"/>
    </ligand>
</feature>
<dbReference type="AlphaFoldDB" id="A0A1G7TG73"/>
<proteinExistence type="inferred from homology"/>
<dbReference type="FunFam" id="3.40.30.10:FF:000013">
    <property type="entry name" value="Blast:Protein SCO1 homolog, mitochondrial"/>
    <property type="match status" value="1"/>
</dbReference>
<dbReference type="RefSeq" id="WP_092526841.1">
    <property type="nucleotide sequence ID" value="NZ_FNCI01000010.1"/>
</dbReference>
<protein>
    <submittedName>
        <fullName evidence="6">Protein SCO1/2</fullName>
    </submittedName>
</protein>
<evidence type="ECO:0000256" key="4">
    <source>
        <dbReference type="PIRSR" id="PIRSR603782-2"/>
    </source>
</evidence>
<gene>
    <name evidence="6" type="ORF">SAMN05216571_11067</name>
</gene>
<dbReference type="PROSITE" id="PS51352">
    <property type="entry name" value="THIOREDOXIN_2"/>
    <property type="match status" value="1"/>
</dbReference>
<dbReference type="Pfam" id="PF02630">
    <property type="entry name" value="SCO1-SenC"/>
    <property type="match status" value="1"/>
</dbReference>
<dbReference type="Proteomes" id="UP000198641">
    <property type="component" value="Unassembled WGS sequence"/>
</dbReference>
<comment type="similarity">
    <text evidence="1">Belongs to the SCO1/2 family.</text>
</comment>
<evidence type="ECO:0000259" key="5">
    <source>
        <dbReference type="PROSITE" id="PS51352"/>
    </source>
</evidence>
<sequence length="192" mass="21405">MLKWLSPIILSALLAGCEDPNWHTSDISDIMPDLDLSLVDENGEQVEEDAYTGKTTLLYFGYTHCPDVCPTSLARMTAAIKKLDESARDDIQVLFVSVDPERDTPARLRQYTDVFGPQFIGLTGNTEQLDELTNRYRVSYGYGDKDANGNYDVSHSSGIFVFNAQGDARLLMRNSDPIPSMVSDLKRLMARG</sequence>
<feature type="domain" description="Thioredoxin" evidence="5">
    <location>
        <begin position="25"/>
        <end position="190"/>
    </location>
</feature>
<dbReference type="InterPro" id="IPR003782">
    <property type="entry name" value="SCO1/SenC"/>
</dbReference>
<evidence type="ECO:0000313" key="7">
    <source>
        <dbReference type="Proteomes" id="UP000198641"/>
    </source>
</evidence>
<feature type="disulfide bond" description="Redox-active" evidence="4">
    <location>
        <begin position="65"/>
        <end position="69"/>
    </location>
</feature>
<dbReference type="EMBL" id="FNCI01000010">
    <property type="protein sequence ID" value="SDG34346.1"/>
    <property type="molecule type" value="Genomic_DNA"/>
</dbReference>
<keyword evidence="4" id="KW-1015">Disulfide bond</keyword>
<reference evidence="6 7" key="1">
    <citation type="submission" date="2016-10" db="EMBL/GenBank/DDBJ databases">
        <authorList>
            <person name="de Groot N.N."/>
        </authorList>
    </citation>
    <scope>NUCLEOTIDE SEQUENCE [LARGE SCALE GENOMIC DNA]</scope>
    <source>
        <strain evidence="6 7">BH539</strain>
    </source>
</reference>
<keyword evidence="3" id="KW-0479">Metal-binding</keyword>
<dbReference type="InterPro" id="IPR013766">
    <property type="entry name" value="Thioredoxin_domain"/>
</dbReference>
<feature type="binding site" evidence="3">
    <location>
        <position position="155"/>
    </location>
    <ligand>
        <name>Cu cation</name>
        <dbReference type="ChEBI" id="CHEBI:23378"/>
    </ligand>
</feature>